<dbReference type="PANTHER" id="PTHR12358">
    <property type="entry name" value="SPHINGOSINE KINASE"/>
    <property type="match status" value="1"/>
</dbReference>
<dbReference type="EMBL" id="QZJZ01000071">
    <property type="protein sequence ID" value="RJP58089.1"/>
    <property type="molecule type" value="Genomic_DNA"/>
</dbReference>
<evidence type="ECO:0000256" key="3">
    <source>
        <dbReference type="ARBA" id="ARBA00022777"/>
    </source>
</evidence>
<keyword evidence="2" id="KW-0547">Nucleotide-binding</keyword>
<dbReference type="Gene3D" id="2.60.200.40">
    <property type="match status" value="1"/>
</dbReference>
<dbReference type="GO" id="GO:0016301">
    <property type="term" value="F:kinase activity"/>
    <property type="evidence" value="ECO:0007669"/>
    <property type="project" value="UniProtKB-KW"/>
</dbReference>
<dbReference type="InterPro" id="IPR005218">
    <property type="entry name" value="Diacylglycerol/lipid_kinase"/>
</dbReference>
<proteinExistence type="predicted"/>
<dbReference type="Gene3D" id="3.40.50.10330">
    <property type="entry name" value="Probable inorganic polyphosphate/atp-NAD kinase, domain 1"/>
    <property type="match status" value="1"/>
</dbReference>
<dbReference type="GO" id="GO:0008654">
    <property type="term" value="P:phospholipid biosynthetic process"/>
    <property type="evidence" value="ECO:0007669"/>
    <property type="project" value="InterPro"/>
</dbReference>
<dbReference type="InterPro" id="IPR045540">
    <property type="entry name" value="YegS/DAGK_C"/>
</dbReference>
<reference evidence="6 7" key="1">
    <citation type="journal article" date="2017" name="ISME J.">
        <title>Energy and carbon metabolisms in a deep terrestrial subsurface fluid microbial community.</title>
        <authorList>
            <person name="Momper L."/>
            <person name="Jungbluth S.P."/>
            <person name="Lee M.D."/>
            <person name="Amend J.P."/>
        </authorList>
    </citation>
    <scope>NUCLEOTIDE SEQUENCE [LARGE SCALE GENOMIC DNA]</scope>
    <source>
        <strain evidence="6">SURF_26</strain>
    </source>
</reference>
<feature type="domain" description="DAGKc" evidence="5">
    <location>
        <begin position="1"/>
        <end position="131"/>
    </location>
</feature>
<keyword evidence="3 6" id="KW-0418">Kinase</keyword>
<evidence type="ECO:0000256" key="1">
    <source>
        <dbReference type="ARBA" id="ARBA00022679"/>
    </source>
</evidence>
<name>A0A3A4QZD6_9BACT</name>
<dbReference type="NCBIfam" id="TIGR00147">
    <property type="entry name" value="YegS/Rv2252/BmrU family lipid kinase"/>
    <property type="match status" value="1"/>
</dbReference>
<dbReference type="InterPro" id="IPR001206">
    <property type="entry name" value="Diacylglycerol_kinase_cat_dom"/>
</dbReference>
<dbReference type="InterPro" id="IPR050187">
    <property type="entry name" value="Lipid_Phosphate_FormReg"/>
</dbReference>
<dbReference type="AlphaFoldDB" id="A0A3A4QZD6"/>
<evidence type="ECO:0000313" key="6">
    <source>
        <dbReference type="EMBL" id="RJP58089.1"/>
    </source>
</evidence>
<dbReference type="InterPro" id="IPR017438">
    <property type="entry name" value="ATP-NAD_kinase_N"/>
</dbReference>
<dbReference type="PROSITE" id="PS50146">
    <property type="entry name" value="DAGK"/>
    <property type="match status" value="1"/>
</dbReference>
<dbReference type="GO" id="GO:0005524">
    <property type="term" value="F:ATP binding"/>
    <property type="evidence" value="ECO:0007669"/>
    <property type="project" value="UniProtKB-KW"/>
</dbReference>
<accession>A0A3A4QZD6</accession>
<keyword evidence="1" id="KW-0808">Transferase</keyword>
<evidence type="ECO:0000259" key="5">
    <source>
        <dbReference type="PROSITE" id="PS50146"/>
    </source>
</evidence>
<dbReference type="Pfam" id="PF00781">
    <property type="entry name" value="DAGK_cat"/>
    <property type="match status" value="1"/>
</dbReference>
<dbReference type="Proteomes" id="UP000266426">
    <property type="component" value="Unassembled WGS sequence"/>
</dbReference>
<dbReference type="Pfam" id="PF19279">
    <property type="entry name" value="YegS_C"/>
    <property type="match status" value="1"/>
</dbReference>
<comment type="caution">
    <text evidence="6">The sequence shown here is derived from an EMBL/GenBank/DDBJ whole genome shotgun (WGS) entry which is preliminary data.</text>
</comment>
<protein>
    <submittedName>
        <fullName evidence="6">Diacylglycerol kinase family lipid kinase</fullName>
    </submittedName>
</protein>
<organism evidence="6 7">
    <name type="scientific">Candidatus Auribacter fodinae</name>
    <dbReference type="NCBI Taxonomy" id="2093366"/>
    <lineage>
        <taxon>Bacteria</taxon>
        <taxon>Pseudomonadati</taxon>
        <taxon>Candidatus Auribacterota</taxon>
        <taxon>Candidatus Auribacteria</taxon>
        <taxon>Candidatus Auribacterales</taxon>
        <taxon>Candidatus Auribacteraceae</taxon>
        <taxon>Candidatus Auribacter</taxon>
    </lineage>
</organism>
<gene>
    <name evidence="6" type="ORF">C4541_08660</name>
</gene>
<evidence type="ECO:0000313" key="7">
    <source>
        <dbReference type="Proteomes" id="UP000266426"/>
    </source>
</evidence>
<evidence type="ECO:0000256" key="4">
    <source>
        <dbReference type="ARBA" id="ARBA00022840"/>
    </source>
</evidence>
<sequence>MKKRAYLIYNPHSGRGKYKSTLRAVLQQLKPHFEVELIVSNSREFARDIAAKVTAKEDKPLVVVAGGDGTINDVVNGADLRNMVLGIIPVGSVNVIAYDLKIPSRIEHACSILANNSSVRTLDVSKANNTRFIFGAGVGFDAAVVKNVELKHKLLLGKTVYAWQSMRLMKSFKPFEASVTCDGNEVYSGLVFDLIIGKSNYYAGRFKLFDDASYTNGRLNGAIFTHSTIPQYIKGCAAFFMQMKDRRRIYFSGSNIEVKTDSAVPYHVDGDAGSASPVSFHINSQKLYVVAPQY</sequence>
<dbReference type="SMART" id="SM00046">
    <property type="entry name" value="DAGKc"/>
    <property type="match status" value="1"/>
</dbReference>
<dbReference type="InterPro" id="IPR016064">
    <property type="entry name" value="NAD/diacylglycerol_kinase_sf"/>
</dbReference>
<evidence type="ECO:0000256" key="2">
    <source>
        <dbReference type="ARBA" id="ARBA00022741"/>
    </source>
</evidence>
<keyword evidence="4" id="KW-0067">ATP-binding</keyword>
<dbReference type="SUPFAM" id="SSF111331">
    <property type="entry name" value="NAD kinase/diacylglycerol kinase-like"/>
    <property type="match status" value="1"/>
</dbReference>
<dbReference type="PANTHER" id="PTHR12358:SF54">
    <property type="entry name" value="SPHINGOSINE KINASE RELATED PROTEIN"/>
    <property type="match status" value="1"/>
</dbReference>